<dbReference type="AlphaFoldDB" id="A0A024WQK2"/>
<reference evidence="2 3" key="2">
    <citation type="submission" date="2013-02" db="EMBL/GenBank/DDBJ databases">
        <title>The Genome Sequence of Plasmodium falciparum MaliPS096_E11.</title>
        <authorList>
            <consortium name="The Broad Institute Genome Sequencing Platform"/>
            <consortium name="The Broad Institute Genome Sequencing Center for Infectious Disease"/>
            <person name="Neafsey D."/>
            <person name="Cheeseman I."/>
            <person name="Volkman S."/>
            <person name="Adams J."/>
            <person name="Walker B."/>
            <person name="Young S.K."/>
            <person name="Zeng Q."/>
            <person name="Gargeya S."/>
            <person name="Fitzgerald M."/>
            <person name="Haas B."/>
            <person name="Abouelleil A."/>
            <person name="Alvarado L."/>
            <person name="Arachchi H.M."/>
            <person name="Berlin A.M."/>
            <person name="Chapman S.B."/>
            <person name="Dewar J."/>
            <person name="Goldberg J."/>
            <person name="Griggs A."/>
            <person name="Gujja S."/>
            <person name="Hansen M."/>
            <person name="Howarth C."/>
            <person name="Imamovic A."/>
            <person name="Larimer J."/>
            <person name="McCowan C."/>
            <person name="Murphy C."/>
            <person name="Neiman D."/>
            <person name="Pearson M."/>
            <person name="Priest M."/>
            <person name="Roberts A."/>
            <person name="Saif S."/>
            <person name="Shea T."/>
            <person name="Sisk P."/>
            <person name="Sykes S."/>
            <person name="Wortman J."/>
            <person name="Nusbaum C."/>
            <person name="Birren B."/>
        </authorList>
    </citation>
    <scope>NUCLEOTIDE SEQUENCE [LARGE SCALE GENOMIC DNA]</scope>
    <source>
        <strain evidence="2 3">MaliPS096_E11</strain>
    </source>
</reference>
<proteinExistence type="predicted"/>
<reference evidence="2 3" key="1">
    <citation type="submission" date="2013-02" db="EMBL/GenBank/DDBJ databases">
        <title>The Genome Annotation of Plasmodium falciparum MaliPS096_E11.</title>
        <authorList>
            <consortium name="The Broad Institute Genome Sequencing Platform"/>
            <consortium name="The Broad Institute Genome Sequencing Center for Infectious Disease"/>
            <person name="Neafsey D."/>
            <person name="Hoffman S."/>
            <person name="Volkman S."/>
            <person name="Rosenthal P."/>
            <person name="Walker B."/>
            <person name="Young S.K."/>
            <person name="Zeng Q."/>
            <person name="Gargeya S."/>
            <person name="Fitzgerald M."/>
            <person name="Haas B."/>
            <person name="Abouelleil A."/>
            <person name="Allen A.W."/>
            <person name="Alvarado L."/>
            <person name="Arachchi H.M."/>
            <person name="Berlin A.M."/>
            <person name="Chapman S.B."/>
            <person name="Gainer-Dewar J."/>
            <person name="Goldberg J."/>
            <person name="Griggs A."/>
            <person name="Gujja S."/>
            <person name="Hansen M."/>
            <person name="Howarth C."/>
            <person name="Imamovic A."/>
            <person name="Ireland A."/>
            <person name="Larimer J."/>
            <person name="McCowan C."/>
            <person name="Murphy C."/>
            <person name="Pearson M."/>
            <person name="Poon T.W."/>
            <person name="Priest M."/>
            <person name="Roberts A."/>
            <person name="Saif S."/>
            <person name="Shea T."/>
            <person name="Sisk P."/>
            <person name="Sykes S."/>
            <person name="Wortman J."/>
            <person name="Nusbaum C."/>
            <person name="Birren B."/>
        </authorList>
    </citation>
    <scope>NUCLEOTIDE SEQUENCE [LARGE SCALE GENOMIC DNA]</scope>
    <source>
        <strain evidence="2 3">MaliPS096_E11</strain>
    </source>
</reference>
<name>A0A024WQK2_PLAFA</name>
<dbReference type="EMBL" id="KI925542">
    <property type="protein sequence ID" value="ETW49504.1"/>
    <property type="molecule type" value="Genomic_DNA"/>
</dbReference>
<evidence type="ECO:0000313" key="3">
    <source>
        <dbReference type="Proteomes" id="UP000030699"/>
    </source>
</evidence>
<protein>
    <submittedName>
        <fullName evidence="2">Uncharacterized protein</fullName>
    </submittedName>
</protein>
<evidence type="ECO:0000313" key="2">
    <source>
        <dbReference type="EMBL" id="ETW49504.1"/>
    </source>
</evidence>
<evidence type="ECO:0000256" key="1">
    <source>
        <dbReference type="SAM" id="MobiDB-lite"/>
    </source>
</evidence>
<feature type="region of interest" description="Disordered" evidence="1">
    <location>
        <begin position="338"/>
        <end position="363"/>
    </location>
</feature>
<feature type="compositionally biased region" description="Basic residues" evidence="1">
    <location>
        <begin position="342"/>
        <end position="363"/>
    </location>
</feature>
<organism evidence="2 3">
    <name type="scientific">Plasmodium falciparum MaliPS096_E11</name>
    <dbReference type="NCBI Taxonomy" id="1036727"/>
    <lineage>
        <taxon>Eukaryota</taxon>
        <taxon>Sar</taxon>
        <taxon>Alveolata</taxon>
        <taxon>Apicomplexa</taxon>
        <taxon>Aconoidasida</taxon>
        <taxon>Haemosporida</taxon>
        <taxon>Plasmodiidae</taxon>
        <taxon>Plasmodium</taxon>
        <taxon>Plasmodium (Laverania)</taxon>
    </lineage>
</organism>
<gene>
    <name evidence="2" type="ORF">PFMALIP_02432</name>
</gene>
<sequence>MISCNKEKCEFTDYLDNKIKDKTLDMNLNISYDHISLDEHINLDVLCNMDDLNYDIIKNNTQKRDVPIEEYTLNDDKRDIMSTINNEEKLAENCGFVFLNNEHTKGDKSFDGNNKSFDGNNKTSYCNNKTFDSINPFYNKETPFFLDTIKNFKEDLLYKKMFENVSRKGLIFILTIQDVLIKKTKKILCNKCSEEIPSFNNINNILKDMLKINIEKQTSEIYMTKLLKKIKVDFLKTQEYLTKEIKDKIHIINNLNIKNELLNNIIKKYKEYFYKIKNEEEIKNSRIKINIHKQFLHVTDFLYHLILHIYTKFTEKNNKLKFLICQMKKLKLYDEQNENVQKNKKKNKNNKILKNKTKMEMKRKKVDHNHLSNVNVKNENNNKYDFNKNNKKKIYNNPKYGHHHSDNNTNLNIKNTFNNKKKNTQNLLLSKKSFSDVDNNKTQSSSLNSSSSTFLSNELCLSDFTHMNTNKNLTKRNKNKMTKLNK</sequence>
<accession>A0A024WQK2</accession>
<dbReference type="Proteomes" id="UP000030699">
    <property type="component" value="Unassembled WGS sequence"/>
</dbReference>